<sequence>MDMGMRNSLNIMMDQNFFITASLVFSSSPFLEAGQLLY</sequence>
<dbReference type="AlphaFoldDB" id="A0A2P2P5B5"/>
<organism evidence="1">
    <name type="scientific">Rhizophora mucronata</name>
    <name type="common">Asiatic mangrove</name>
    <dbReference type="NCBI Taxonomy" id="61149"/>
    <lineage>
        <taxon>Eukaryota</taxon>
        <taxon>Viridiplantae</taxon>
        <taxon>Streptophyta</taxon>
        <taxon>Embryophyta</taxon>
        <taxon>Tracheophyta</taxon>
        <taxon>Spermatophyta</taxon>
        <taxon>Magnoliopsida</taxon>
        <taxon>eudicotyledons</taxon>
        <taxon>Gunneridae</taxon>
        <taxon>Pentapetalae</taxon>
        <taxon>rosids</taxon>
        <taxon>fabids</taxon>
        <taxon>Malpighiales</taxon>
        <taxon>Rhizophoraceae</taxon>
        <taxon>Rhizophora</taxon>
    </lineage>
</organism>
<dbReference type="EMBL" id="GGEC01069482">
    <property type="protein sequence ID" value="MBX49966.1"/>
    <property type="molecule type" value="Transcribed_RNA"/>
</dbReference>
<accession>A0A2P2P5B5</accession>
<name>A0A2P2P5B5_RHIMU</name>
<protein>
    <submittedName>
        <fullName evidence="1">Uncharacterized protein</fullName>
    </submittedName>
</protein>
<evidence type="ECO:0000313" key="1">
    <source>
        <dbReference type="EMBL" id="MBX49966.1"/>
    </source>
</evidence>
<reference evidence="1" key="1">
    <citation type="submission" date="2018-02" db="EMBL/GenBank/DDBJ databases">
        <title>Rhizophora mucronata_Transcriptome.</title>
        <authorList>
            <person name="Meera S.P."/>
            <person name="Sreeshan A."/>
            <person name="Augustine A."/>
        </authorList>
    </citation>
    <scope>NUCLEOTIDE SEQUENCE</scope>
    <source>
        <tissue evidence="1">Leaf</tissue>
    </source>
</reference>
<proteinExistence type="predicted"/>